<dbReference type="PANTHER" id="PTHR33840">
    <property type="match status" value="1"/>
</dbReference>
<name>A0AAD6YMM3_9AGAR</name>
<sequence>MNAASDKDTEQAAPTDTAIGEQDSNNAKQQGDQLETSRTICGCACLVDCNCRCTCACVHHCVCRIRPCERKCGDRFSRNLVISIDGTSNQFGIHNTNVVELHSRIDAKANQSKYYNCGIGTYVPAQAIFKSMSQWVDHVIDLAFARNFKDIILQAYKWLSQMYQAGDKIFIFGFSRGAYQARALAGMIEKVGLVDIGNEAMIPLFVPPSGEKKAINKADQMASNFKRTFSSTREGVRIHFAGLWDTVSSKGVVGGKLLPLTSSAHHICIFRHALALDERRVKFLPEYVAGGGSAQQSTSQSASPDVQEVWFPGTHSDIGGGIKENENLNLSSVPLLWMENEATLAGLRLSPRKAVGEWNTGDLIKNDMHESLTCAWWPLEYLPLTRISFKSSQKPTTRIPHLGAGRIIAPGQRIHISVAFKENYVPRAR</sequence>
<evidence type="ECO:0000313" key="3">
    <source>
        <dbReference type="EMBL" id="KAJ7223530.1"/>
    </source>
</evidence>
<proteinExistence type="predicted"/>
<dbReference type="InterPro" id="IPR018712">
    <property type="entry name" value="Tle1-like_cat"/>
</dbReference>
<reference evidence="3" key="1">
    <citation type="submission" date="2023-03" db="EMBL/GenBank/DDBJ databases">
        <title>Massive genome expansion in bonnet fungi (Mycena s.s.) driven by repeated elements and novel gene families across ecological guilds.</title>
        <authorList>
            <consortium name="Lawrence Berkeley National Laboratory"/>
            <person name="Harder C.B."/>
            <person name="Miyauchi S."/>
            <person name="Viragh M."/>
            <person name="Kuo A."/>
            <person name="Thoen E."/>
            <person name="Andreopoulos B."/>
            <person name="Lu D."/>
            <person name="Skrede I."/>
            <person name="Drula E."/>
            <person name="Henrissat B."/>
            <person name="Morin E."/>
            <person name="Kohler A."/>
            <person name="Barry K."/>
            <person name="LaButti K."/>
            <person name="Morin E."/>
            <person name="Salamov A."/>
            <person name="Lipzen A."/>
            <person name="Mereny Z."/>
            <person name="Hegedus B."/>
            <person name="Baldrian P."/>
            <person name="Stursova M."/>
            <person name="Weitz H."/>
            <person name="Taylor A."/>
            <person name="Grigoriev I.V."/>
            <person name="Nagy L.G."/>
            <person name="Martin F."/>
            <person name="Kauserud H."/>
        </authorList>
    </citation>
    <scope>NUCLEOTIDE SEQUENCE</scope>
    <source>
        <strain evidence="3">9144</strain>
    </source>
</reference>
<gene>
    <name evidence="3" type="ORF">GGX14DRAFT_352176</name>
</gene>
<organism evidence="3 4">
    <name type="scientific">Mycena pura</name>
    <dbReference type="NCBI Taxonomy" id="153505"/>
    <lineage>
        <taxon>Eukaryota</taxon>
        <taxon>Fungi</taxon>
        <taxon>Dikarya</taxon>
        <taxon>Basidiomycota</taxon>
        <taxon>Agaricomycotina</taxon>
        <taxon>Agaricomycetes</taxon>
        <taxon>Agaricomycetidae</taxon>
        <taxon>Agaricales</taxon>
        <taxon>Marasmiineae</taxon>
        <taxon>Mycenaceae</taxon>
        <taxon>Mycena</taxon>
    </lineage>
</organism>
<feature type="compositionally biased region" description="Polar residues" evidence="1">
    <location>
        <begin position="22"/>
        <end position="31"/>
    </location>
</feature>
<accession>A0AAD6YMM3</accession>
<dbReference type="EMBL" id="JARJCW010000006">
    <property type="protein sequence ID" value="KAJ7223530.1"/>
    <property type="molecule type" value="Genomic_DNA"/>
</dbReference>
<dbReference type="SUPFAM" id="SSF53474">
    <property type="entry name" value="alpha/beta-Hydrolases"/>
    <property type="match status" value="1"/>
</dbReference>
<dbReference type="InterPro" id="IPR029058">
    <property type="entry name" value="AB_hydrolase_fold"/>
</dbReference>
<feature type="region of interest" description="Disordered" evidence="1">
    <location>
        <begin position="1"/>
        <end position="31"/>
    </location>
</feature>
<feature type="non-terminal residue" evidence="3">
    <location>
        <position position="429"/>
    </location>
</feature>
<feature type="compositionally biased region" description="Basic and acidic residues" evidence="1">
    <location>
        <begin position="1"/>
        <end position="10"/>
    </location>
</feature>
<evidence type="ECO:0000256" key="1">
    <source>
        <dbReference type="SAM" id="MobiDB-lite"/>
    </source>
</evidence>
<keyword evidence="4" id="KW-1185">Reference proteome</keyword>
<dbReference type="PANTHER" id="PTHR33840:SF2">
    <property type="entry name" value="TLE1 PHOSPHOLIPASE DOMAIN-CONTAINING PROTEIN"/>
    <property type="match status" value="1"/>
</dbReference>
<protein>
    <recommendedName>
        <fullName evidence="2">T6SS Phospholipase effector Tle1-like catalytic domain-containing protein</fullName>
    </recommendedName>
</protein>
<dbReference type="Proteomes" id="UP001219525">
    <property type="component" value="Unassembled WGS sequence"/>
</dbReference>
<feature type="domain" description="T6SS Phospholipase effector Tle1-like catalytic" evidence="2">
    <location>
        <begin position="78"/>
        <end position="340"/>
    </location>
</feature>
<comment type="caution">
    <text evidence="3">The sequence shown here is derived from an EMBL/GenBank/DDBJ whole genome shotgun (WGS) entry which is preliminary data.</text>
</comment>
<dbReference type="Pfam" id="PF09994">
    <property type="entry name" value="T6SS_Tle1-like_cat"/>
    <property type="match status" value="1"/>
</dbReference>
<evidence type="ECO:0000259" key="2">
    <source>
        <dbReference type="Pfam" id="PF09994"/>
    </source>
</evidence>
<dbReference type="AlphaFoldDB" id="A0AAD6YMM3"/>
<evidence type="ECO:0000313" key="4">
    <source>
        <dbReference type="Proteomes" id="UP001219525"/>
    </source>
</evidence>